<keyword evidence="1" id="KW-1133">Transmembrane helix</keyword>
<reference evidence="2" key="1">
    <citation type="submission" date="2015-07" db="EMBL/GenBank/DDBJ databases">
        <title>MeaNS - Measles Nucleotide Surveillance Program.</title>
        <authorList>
            <person name="Tran T."/>
            <person name="Druce J."/>
        </authorList>
    </citation>
    <scope>NUCLEOTIDE SEQUENCE</scope>
    <source>
        <strain evidence="2">UCB-OBI-ISO-001</strain>
        <tissue evidence="2">Gonad</tissue>
    </source>
</reference>
<feature type="transmembrane region" description="Helical" evidence="1">
    <location>
        <begin position="52"/>
        <end position="71"/>
    </location>
</feature>
<accession>A0A0L8I4X6</accession>
<evidence type="ECO:0000256" key="1">
    <source>
        <dbReference type="SAM" id="Phobius"/>
    </source>
</evidence>
<organism evidence="2">
    <name type="scientific">Octopus bimaculoides</name>
    <name type="common">California two-spotted octopus</name>
    <dbReference type="NCBI Taxonomy" id="37653"/>
    <lineage>
        <taxon>Eukaryota</taxon>
        <taxon>Metazoa</taxon>
        <taxon>Spiralia</taxon>
        <taxon>Lophotrochozoa</taxon>
        <taxon>Mollusca</taxon>
        <taxon>Cephalopoda</taxon>
        <taxon>Coleoidea</taxon>
        <taxon>Octopodiformes</taxon>
        <taxon>Octopoda</taxon>
        <taxon>Incirrata</taxon>
        <taxon>Octopodidae</taxon>
        <taxon>Octopus</taxon>
    </lineage>
</organism>
<evidence type="ECO:0000313" key="2">
    <source>
        <dbReference type="EMBL" id="KOF96532.1"/>
    </source>
</evidence>
<protein>
    <submittedName>
        <fullName evidence="2">Uncharacterized protein</fullName>
    </submittedName>
</protein>
<sequence>MSNWLKPSDLQSSDCARARLCPSISRSEERESIHLASITLYCTGPNPTHYPFLVQITCVLPVKWFLLLVGLQKNSNLK</sequence>
<gene>
    <name evidence="2" type="ORF">OCBIM_22034653mg</name>
</gene>
<name>A0A0L8I4X6_OCTBM</name>
<keyword evidence="1" id="KW-0472">Membrane</keyword>
<keyword evidence="1" id="KW-0812">Transmembrane</keyword>
<dbReference type="EMBL" id="KQ416544">
    <property type="protein sequence ID" value="KOF96532.1"/>
    <property type="molecule type" value="Genomic_DNA"/>
</dbReference>
<proteinExistence type="predicted"/>
<dbReference type="AlphaFoldDB" id="A0A0L8I4X6"/>